<evidence type="ECO:0000256" key="2">
    <source>
        <dbReference type="SAM" id="SignalP"/>
    </source>
</evidence>
<evidence type="ECO:0000256" key="1">
    <source>
        <dbReference type="SAM" id="Phobius"/>
    </source>
</evidence>
<dbReference type="HOGENOM" id="CLU_430367_0_0_1"/>
<dbReference type="RefSeq" id="XP_045100651.1">
    <property type="nucleotide sequence ID" value="XM_045240909.1"/>
</dbReference>
<feature type="signal peptide" evidence="2">
    <location>
        <begin position="1"/>
        <end position="21"/>
    </location>
</feature>
<feature type="domain" description="DUF38" evidence="3">
    <location>
        <begin position="453"/>
        <end position="577"/>
    </location>
</feature>
<organism evidence="4 5">
    <name type="scientific">Caenorhabditis briggsae</name>
    <dbReference type="NCBI Taxonomy" id="6238"/>
    <lineage>
        <taxon>Eukaryota</taxon>
        <taxon>Metazoa</taxon>
        <taxon>Ecdysozoa</taxon>
        <taxon>Nematoda</taxon>
        <taxon>Chromadorea</taxon>
        <taxon>Rhabditida</taxon>
        <taxon>Rhabditina</taxon>
        <taxon>Rhabditomorpha</taxon>
        <taxon>Rhabditoidea</taxon>
        <taxon>Rhabditidae</taxon>
        <taxon>Peloderinae</taxon>
        <taxon>Caenorhabditis</taxon>
    </lineage>
</organism>
<dbReference type="eggNOG" id="ENOG502TIFT">
    <property type="taxonomic scope" value="Eukaryota"/>
</dbReference>
<dbReference type="Proteomes" id="UP000008549">
    <property type="component" value="Unassembled WGS sequence"/>
</dbReference>
<evidence type="ECO:0000313" key="6">
    <source>
        <dbReference type="WormBase" id="CBG26667"/>
    </source>
</evidence>
<gene>
    <name evidence="4 6" type="ORF">CBG26667</name>
    <name evidence="4" type="ORF">CBG_26667</name>
</gene>
<dbReference type="GeneID" id="68918140"/>
<feature type="transmembrane region" description="Helical" evidence="1">
    <location>
        <begin position="94"/>
        <end position="127"/>
    </location>
</feature>
<dbReference type="AlphaFoldDB" id="B6IE30"/>
<dbReference type="KEGG" id="cbr:CBG_26667"/>
<dbReference type="CTD" id="68918140"/>
<evidence type="ECO:0000259" key="3">
    <source>
        <dbReference type="Pfam" id="PF01827"/>
    </source>
</evidence>
<reference evidence="4 5" key="1">
    <citation type="journal article" date="2003" name="PLoS Biol.">
        <title>The genome sequence of Caenorhabditis briggsae: a platform for comparative genomics.</title>
        <authorList>
            <person name="Stein L.D."/>
            <person name="Bao Z."/>
            <person name="Blasiar D."/>
            <person name="Blumenthal T."/>
            <person name="Brent M.R."/>
            <person name="Chen N."/>
            <person name="Chinwalla A."/>
            <person name="Clarke L."/>
            <person name="Clee C."/>
            <person name="Coghlan A."/>
            <person name="Coulson A."/>
            <person name="D'Eustachio P."/>
            <person name="Fitch D.H."/>
            <person name="Fulton L.A."/>
            <person name="Fulton R.E."/>
            <person name="Griffiths-Jones S."/>
            <person name="Harris T.W."/>
            <person name="Hillier L.W."/>
            <person name="Kamath R."/>
            <person name="Kuwabara P.E."/>
            <person name="Mardis E.R."/>
            <person name="Marra M.A."/>
            <person name="Miner T.L."/>
            <person name="Minx P."/>
            <person name="Mullikin J.C."/>
            <person name="Plumb R.W."/>
            <person name="Rogers J."/>
            <person name="Schein J.E."/>
            <person name="Sohrmann M."/>
            <person name="Spieth J."/>
            <person name="Stajich J.E."/>
            <person name="Wei C."/>
            <person name="Willey D."/>
            <person name="Wilson R.K."/>
            <person name="Durbin R."/>
            <person name="Waterston R.H."/>
        </authorList>
    </citation>
    <scope>NUCLEOTIDE SEQUENCE [LARGE SCALE GENOMIC DNA]</scope>
    <source>
        <strain evidence="4 5">AF16</strain>
    </source>
</reference>
<dbReference type="PANTHER" id="PTHR23015">
    <property type="entry name" value="UNCHARACTERIZED C.ELEGANS PROTEIN"/>
    <property type="match status" value="1"/>
</dbReference>
<sequence>MKPALILFLLTILIFSRCVSSQEPDDDFFSYLKFPNVRNISERFQTNATGFDILEDIQWREEPMDLSDDSANHRHPKNLKNSKPTEQMNIVVSIVITVLLILLLVIVVVLGPCVLLIIVLILAGLAFYAIRKILKYLEDRRFRAPNRASTYPMHACLSESISQHFKNRINGITVEFLNLEIILQLYLLNLNSGFLTINFQSDSNPSFYFLGGENSRIIWKNENFQSCFWNLFGALLMDFEGFLDIFEIKNWMISDFQFLRNLLKQRNNKLQVYNFSVTNFDKDGLKSILQFLKIQKIKSDQKIDFANFMQSAEKSRKILENPLIMKNVLEDLDFFEIECLRKVSQNVRSCIEIVKPDPKIRKISLKFQDSNFIPMDICSKFLENLSIFYQKTWDGYSVNRTSFDGPCDLSKIFLSDFEQILKNQRVPIELLDIQGSNEQFMDIVLGNCSSKFFGRVQVQNLSLQRLTDCQVFQILQFIDSKFLETITIMDAVKSFNLDDFSKLDQWKMAKQLTIEGFSISTPIQNLDIFNFSKMDIKVSDISMEDIIHLKAKFLESATVIKLKINFERFTNSENIQNFLGRPYSQKPHNSIWFIRIPDSQKCLHLNYVISRFFIFTRFNASCIPEDAFPDQLEYQI</sequence>
<keyword evidence="1" id="KW-1133">Transmembrane helix</keyword>
<dbReference type="PANTHER" id="PTHR23015:SF25">
    <property type="entry name" value="DUF38 DOMAIN-CONTAINING PROTEIN-RELATED"/>
    <property type="match status" value="1"/>
</dbReference>
<protein>
    <submittedName>
        <fullName evidence="4">Protein CBG26667</fullName>
    </submittedName>
</protein>
<proteinExistence type="predicted"/>
<evidence type="ECO:0000313" key="4">
    <source>
        <dbReference type="EMBL" id="CAS01094.1"/>
    </source>
</evidence>
<keyword evidence="1" id="KW-0812">Transmembrane</keyword>
<dbReference type="InterPro" id="IPR040161">
    <property type="entry name" value="FB224"/>
</dbReference>
<keyword evidence="1" id="KW-0472">Membrane</keyword>
<feature type="chain" id="PRO_5002846454" evidence="2">
    <location>
        <begin position="22"/>
        <end position="636"/>
    </location>
</feature>
<evidence type="ECO:0000313" key="5">
    <source>
        <dbReference type="Proteomes" id="UP000008549"/>
    </source>
</evidence>
<dbReference type="EMBL" id="HE601139">
    <property type="protein sequence ID" value="CAS01094.1"/>
    <property type="molecule type" value="Genomic_DNA"/>
</dbReference>
<accession>B6IE30</accession>
<dbReference type="WormBase" id="CBG26667">
    <property type="protein sequence ID" value="CBP40476"/>
    <property type="gene ID" value="WBGene00088081"/>
</dbReference>
<keyword evidence="2" id="KW-0732">Signal</keyword>
<reference evidence="4 5" key="2">
    <citation type="journal article" date="2011" name="PLoS Genet.">
        <title>Caenorhabditis briggsae recombinant inbred line genotypes reveal inter-strain incompatibility and the evolution of recombination.</title>
        <authorList>
            <person name="Ross J.A."/>
            <person name="Koboldt D.C."/>
            <person name="Staisch J.E."/>
            <person name="Chamberlin H.M."/>
            <person name="Gupta B.P."/>
            <person name="Miller R.D."/>
            <person name="Baird S.E."/>
            <person name="Haag E.S."/>
        </authorList>
    </citation>
    <scope>NUCLEOTIDE SEQUENCE [LARGE SCALE GENOMIC DNA]</scope>
    <source>
        <strain evidence="4 5">AF16</strain>
    </source>
</reference>
<dbReference type="InterPro" id="IPR002900">
    <property type="entry name" value="DUF38/FTH_CAE_spp"/>
</dbReference>
<keyword evidence="5" id="KW-1185">Reference proteome</keyword>
<name>B6IE30_CAEBR</name>
<dbReference type="Pfam" id="PF01827">
    <property type="entry name" value="FTH"/>
    <property type="match status" value="1"/>
</dbReference>